<comment type="caution">
    <text evidence="1">The sequence shown here is derived from an EMBL/GenBank/DDBJ whole genome shotgun (WGS) entry which is preliminary data.</text>
</comment>
<gene>
    <name evidence="1" type="ORF">ERUC_LOCUS33517</name>
</gene>
<keyword evidence="2" id="KW-1185">Reference proteome</keyword>
<proteinExistence type="predicted"/>
<accession>A0ABC8LBY6</accession>
<dbReference type="PANTHER" id="PTHR12930:SF0">
    <property type="entry name" value="RING FINGER PROTEIN 113B"/>
    <property type="match status" value="1"/>
</dbReference>
<sequence>MIVEIRTEMKIEKEWEEGEKVRKRSKVMEVEDKNNEGTGNYINEVKDTFPFGCFLCRVSFVDSVVITYAKHYLRENCHLSLWFS</sequence>
<protein>
    <submittedName>
        <fullName evidence="1">Uncharacterized protein</fullName>
    </submittedName>
</protein>
<dbReference type="EMBL" id="CAKOAT010501821">
    <property type="protein sequence ID" value="CAH8381034.1"/>
    <property type="molecule type" value="Genomic_DNA"/>
</dbReference>
<name>A0ABC8LBY6_ERUVS</name>
<dbReference type="AlphaFoldDB" id="A0ABC8LBY6"/>
<dbReference type="Proteomes" id="UP001642260">
    <property type="component" value="Unassembled WGS sequence"/>
</dbReference>
<evidence type="ECO:0000313" key="2">
    <source>
        <dbReference type="Proteomes" id="UP001642260"/>
    </source>
</evidence>
<dbReference type="InterPro" id="IPR039971">
    <property type="entry name" value="CWC24-like"/>
</dbReference>
<evidence type="ECO:0000313" key="1">
    <source>
        <dbReference type="EMBL" id="CAH8381034.1"/>
    </source>
</evidence>
<dbReference type="PANTHER" id="PTHR12930">
    <property type="entry name" value="ZINC FINGER PROTEIN 183"/>
    <property type="match status" value="1"/>
</dbReference>
<reference evidence="1 2" key="1">
    <citation type="submission" date="2022-03" db="EMBL/GenBank/DDBJ databases">
        <authorList>
            <person name="Macdonald S."/>
            <person name="Ahmed S."/>
            <person name="Newling K."/>
        </authorList>
    </citation>
    <scope>NUCLEOTIDE SEQUENCE [LARGE SCALE GENOMIC DNA]</scope>
</reference>
<organism evidence="1 2">
    <name type="scientific">Eruca vesicaria subsp. sativa</name>
    <name type="common">Garden rocket</name>
    <name type="synonym">Eruca sativa</name>
    <dbReference type="NCBI Taxonomy" id="29727"/>
    <lineage>
        <taxon>Eukaryota</taxon>
        <taxon>Viridiplantae</taxon>
        <taxon>Streptophyta</taxon>
        <taxon>Embryophyta</taxon>
        <taxon>Tracheophyta</taxon>
        <taxon>Spermatophyta</taxon>
        <taxon>Magnoliopsida</taxon>
        <taxon>eudicotyledons</taxon>
        <taxon>Gunneridae</taxon>
        <taxon>Pentapetalae</taxon>
        <taxon>rosids</taxon>
        <taxon>malvids</taxon>
        <taxon>Brassicales</taxon>
        <taxon>Brassicaceae</taxon>
        <taxon>Brassiceae</taxon>
        <taxon>Eruca</taxon>
    </lineage>
</organism>